<protein>
    <submittedName>
        <fullName evidence="1">Uncharacterized protein</fullName>
    </submittedName>
</protein>
<dbReference type="KEGG" id="nde:NIDE1282"/>
<dbReference type="EMBL" id="FP929003">
    <property type="protein sequence ID" value="CBK41036.1"/>
    <property type="molecule type" value="Genomic_DNA"/>
</dbReference>
<dbReference type="Proteomes" id="UP000001660">
    <property type="component" value="Chromosome"/>
</dbReference>
<name>D8PCS7_9BACT</name>
<dbReference type="HOGENOM" id="CLU_2823099_0_0_0"/>
<reference evidence="1 2" key="1">
    <citation type="journal article" date="2010" name="Proc. Natl. Acad. Sci. U.S.A.">
        <title>A Nitrospira metagenome illuminates the physiology and evolution of globally important nitrite-oxidizing bacteria.</title>
        <authorList>
            <person name="Lucker S."/>
            <person name="Wagner M."/>
            <person name="Maixner F."/>
            <person name="Pelletier E."/>
            <person name="Koch H."/>
            <person name="Vacherie B."/>
            <person name="Rattei T."/>
            <person name="Sinninghe Damste J."/>
            <person name="Spieck E."/>
            <person name="Le Paslier D."/>
            <person name="Daims H."/>
        </authorList>
    </citation>
    <scope>NUCLEOTIDE SEQUENCE [LARGE SCALE GENOMIC DNA]</scope>
</reference>
<dbReference type="STRING" id="330214.NIDE1282"/>
<proteinExistence type="predicted"/>
<evidence type="ECO:0000313" key="2">
    <source>
        <dbReference type="Proteomes" id="UP000001660"/>
    </source>
</evidence>
<sequence>MSWSDFIRLIREPDNLDLCLLLNYQLVLSAEASCLSVSGRSSPVSSFRLAKLWISSSSSIEFSARL</sequence>
<accession>D8PCS7</accession>
<organism evidence="1 2">
    <name type="scientific">Nitrospira defluvii</name>
    <dbReference type="NCBI Taxonomy" id="330214"/>
    <lineage>
        <taxon>Bacteria</taxon>
        <taxon>Pseudomonadati</taxon>
        <taxon>Nitrospirota</taxon>
        <taxon>Nitrospiria</taxon>
        <taxon>Nitrospirales</taxon>
        <taxon>Nitrospiraceae</taxon>
        <taxon>Nitrospira</taxon>
    </lineage>
</organism>
<gene>
    <name evidence="1" type="ORF">NIDE1282</name>
</gene>
<dbReference type="AlphaFoldDB" id="D8PCS7"/>
<keyword evidence="2" id="KW-1185">Reference proteome</keyword>
<evidence type="ECO:0000313" key="1">
    <source>
        <dbReference type="EMBL" id="CBK41036.1"/>
    </source>
</evidence>